<accession>A0A0B9AAE6</accession>
<dbReference type="AlphaFoldDB" id="A0A0B9AAE6"/>
<organism evidence="1 2">
    <name type="scientific">Brevibacterium linens</name>
    <dbReference type="NCBI Taxonomy" id="1703"/>
    <lineage>
        <taxon>Bacteria</taxon>
        <taxon>Bacillati</taxon>
        <taxon>Actinomycetota</taxon>
        <taxon>Actinomycetes</taxon>
        <taxon>Micrococcales</taxon>
        <taxon>Brevibacteriaceae</taxon>
        <taxon>Brevibacterium</taxon>
    </lineage>
</organism>
<evidence type="ECO:0000313" key="1">
    <source>
        <dbReference type="EMBL" id="KHS52561.1"/>
    </source>
</evidence>
<dbReference type="Proteomes" id="UP000031488">
    <property type="component" value="Unassembled WGS sequence"/>
</dbReference>
<dbReference type="OrthoDB" id="4808540at2"/>
<evidence type="ECO:0000313" key="2">
    <source>
        <dbReference type="Proteomes" id="UP000031488"/>
    </source>
</evidence>
<proteinExistence type="predicted"/>
<reference evidence="1 2" key="1">
    <citation type="submission" date="2014-11" db="EMBL/GenBank/DDBJ databases">
        <title>Draft Genome Sequence of Brevibacterium linens AE038-8.</title>
        <authorList>
            <person name="Maizel D."/>
            <person name="Utturkar S.M."/>
            <person name="Brown S.D."/>
            <person name="Ferrero M."/>
            <person name="Rosen B.P."/>
        </authorList>
    </citation>
    <scope>NUCLEOTIDE SEQUENCE [LARGE SCALE GENOMIC DNA]</scope>
    <source>
        <strain evidence="1 2">AE038-8</strain>
    </source>
</reference>
<dbReference type="EMBL" id="JTJZ01000018">
    <property type="protein sequence ID" value="KHS52561.1"/>
    <property type="molecule type" value="Genomic_DNA"/>
</dbReference>
<protein>
    <submittedName>
        <fullName evidence="1">Uncharacterized protein</fullName>
    </submittedName>
</protein>
<gene>
    <name evidence="1" type="ORF">AE0388_1544</name>
</gene>
<name>A0A0B9AAE6_BRELN</name>
<comment type="caution">
    <text evidence="1">The sequence shown here is derived from an EMBL/GenBank/DDBJ whole genome shotgun (WGS) entry which is preliminary data.</text>
</comment>
<keyword evidence="2" id="KW-1185">Reference proteome</keyword>
<sequence length="86" mass="9121">MTIQQVMAQRQRLQRAAGLLALEHGAVGTTPDGLTVKGHANSIYEDAISQAEQAAASGAMLWVTAAELIADTYEQLIADMQKAGRP</sequence>
<dbReference type="RefSeq" id="WP_039208840.1">
    <property type="nucleotide sequence ID" value="NZ_JTJZ01000018.1"/>
</dbReference>